<dbReference type="EMBL" id="GEDC01004947">
    <property type="protein sequence ID" value="JAS32351.1"/>
    <property type="molecule type" value="Transcribed_RNA"/>
</dbReference>
<evidence type="ECO:0000256" key="2">
    <source>
        <dbReference type="ARBA" id="ARBA00022692"/>
    </source>
</evidence>
<dbReference type="PANTHER" id="PTHR20952">
    <property type="entry name" value="ADP-RIBOSYLATION-LIKE FACTOR 6-INTERACTING PROTEIN"/>
    <property type="match status" value="1"/>
</dbReference>
<feature type="transmembrane region" description="Helical" evidence="6">
    <location>
        <begin position="153"/>
        <end position="173"/>
    </location>
</feature>
<feature type="compositionally biased region" description="Acidic residues" evidence="5">
    <location>
        <begin position="399"/>
        <end position="419"/>
    </location>
</feature>
<feature type="region of interest" description="Disordered" evidence="5">
    <location>
        <begin position="384"/>
        <end position="419"/>
    </location>
</feature>
<evidence type="ECO:0000256" key="1">
    <source>
        <dbReference type="ARBA" id="ARBA00004141"/>
    </source>
</evidence>
<protein>
    <recommendedName>
        <fullName evidence="7">RETREG1-3/ARL6IP-like N-terminal reticulon-homology domain-containing protein</fullName>
    </recommendedName>
</protein>
<dbReference type="EMBL" id="GEDC01009319">
    <property type="protein sequence ID" value="JAS27979.1"/>
    <property type="molecule type" value="Transcribed_RNA"/>
</dbReference>
<name>A0A1B6DQP4_9HEMI</name>
<dbReference type="AlphaFoldDB" id="A0A1B6DQP4"/>
<evidence type="ECO:0000313" key="12">
    <source>
        <dbReference type="EMBL" id="JAS35404.1"/>
    </source>
</evidence>
<evidence type="ECO:0000256" key="6">
    <source>
        <dbReference type="SAM" id="Phobius"/>
    </source>
</evidence>
<sequence>MSFKNVLNRLKFWKRSQNEPIDQMQSEEERIANSLRCYETYVFRAQKILVWENPISSILSVILVNFLFWLLLKLEWRIYGIVCSAVLVLTVQAAWQQHIWPEISVAPVVKPEGGDLLPAHPSVLEVSRFVTSLKNHFKNYFNWLKALRSDQPTMFCCLLSILFGSLMLLGEFIPGATLLYVIIMLIMIVPGIVKHCLSAETKEKIYRNWHQTHLILLGFVSGDESDDDEYLPPASSEVMKVLEMASDGTNDMQKSEDSCTTRGSSVERWFGLTSLPPHDEASLDSLAELSDLPSIDPRVDDSDSASEDAKQIQFKSGHFNGDTSSSDDEEKAFTKDLSFSEIDHRKQETATTLASMFTQAVANNLMGTVGKGLLANVMGLTATTESTPATTPSSRLDSDSDLDNDFEIIDKDELDGTQS</sequence>
<keyword evidence="4 6" id="KW-0472">Membrane</keyword>
<dbReference type="Pfam" id="PF24456">
    <property type="entry name" value="RHD_RETREG1-3"/>
    <property type="match status" value="1"/>
</dbReference>
<proteinExistence type="predicted"/>
<evidence type="ECO:0000313" key="8">
    <source>
        <dbReference type="EMBL" id="JAS13932.1"/>
    </source>
</evidence>
<feature type="transmembrane region" description="Helical" evidence="6">
    <location>
        <begin position="54"/>
        <end position="72"/>
    </location>
</feature>
<feature type="domain" description="RETREG1-3/ARL6IP-like N-terminal reticulon-homology" evidence="7">
    <location>
        <begin position="38"/>
        <end position="200"/>
    </location>
</feature>
<dbReference type="GO" id="GO:0005783">
    <property type="term" value="C:endoplasmic reticulum"/>
    <property type="evidence" value="ECO:0007669"/>
    <property type="project" value="UniProtKB-ARBA"/>
</dbReference>
<dbReference type="EMBL" id="GEDC01023366">
    <property type="protein sequence ID" value="JAS13932.1"/>
    <property type="molecule type" value="Transcribed_RNA"/>
</dbReference>
<feature type="transmembrane region" description="Helical" evidence="6">
    <location>
        <begin position="179"/>
        <end position="197"/>
    </location>
</feature>
<evidence type="ECO:0000313" key="11">
    <source>
        <dbReference type="EMBL" id="JAS33313.1"/>
    </source>
</evidence>
<reference evidence="9" key="1">
    <citation type="submission" date="2015-12" db="EMBL/GenBank/DDBJ databases">
        <title>De novo transcriptome assembly of four potential Pierce s Disease insect vectors from Arizona vineyards.</title>
        <authorList>
            <person name="Tassone E.E."/>
        </authorList>
    </citation>
    <scope>NUCLEOTIDE SEQUENCE</scope>
</reference>
<dbReference type="EMBL" id="GEDC01001894">
    <property type="protein sequence ID" value="JAS35404.1"/>
    <property type="molecule type" value="Transcribed_RNA"/>
</dbReference>
<evidence type="ECO:0000313" key="10">
    <source>
        <dbReference type="EMBL" id="JAS32351.1"/>
    </source>
</evidence>
<feature type="transmembrane region" description="Helical" evidence="6">
    <location>
        <begin position="78"/>
        <end position="95"/>
    </location>
</feature>
<evidence type="ECO:0000256" key="3">
    <source>
        <dbReference type="ARBA" id="ARBA00022989"/>
    </source>
</evidence>
<dbReference type="EMBL" id="GEDC01003985">
    <property type="protein sequence ID" value="JAS33313.1"/>
    <property type="molecule type" value="Transcribed_RNA"/>
</dbReference>
<keyword evidence="3 6" id="KW-1133">Transmembrane helix</keyword>
<accession>A0A1B6DQP4</accession>
<feature type="compositionally biased region" description="Low complexity" evidence="5">
    <location>
        <begin position="384"/>
        <end position="395"/>
    </location>
</feature>
<gene>
    <name evidence="12" type="ORF">g.39759</name>
    <name evidence="11" type="ORF">g.39760</name>
    <name evidence="10" type="ORF">g.39761</name>
    <name evidence="8" type="ORF">g.39762</name>
    <name evidence="9" type="ORF">g.39763</name>
</gene>
<dbReference type="PANTHER" id="PTHR20952:SF4">
    <property type="entry name" value="RETICULOPHAGY REGULATOR 2"/>
    <property type="match status" value="1"/>
</dbReference>
<feature type="region of interest" description="Disordered" evidence="5">
    <location>
        <begin position="292"/>
        <end position="331"/>
    </location>
</feature>
<evidence type="ECO:0000256" key="4">
    <source>
        <dbReference type="ARBA" id="ARBA00023136"/>
    </source>
</evidence>
<dbReference type="GO" id="GO:0016020">
    <property type="term" value="C:membrane"/>
    <property type="evidence" value="ECO:0007669"/>
    <property type="project" value="UniProtKB-SubCell"/>
</dbReference>
<dbReference type="InterPro" id="IPR057282">
    <property type="entry name" value="RETREG1-3-like_RHD"/>
</dbReference>
<dbReference type="InterPro" id="IPR052114">
    <property type="entry name" value="ER_autophagy_membrane_reg"/>
</dbReference>
<comment type="subcellular location">
    <subcellularLocation>
        <location evidence="1">Membrane</location>
        <topology evidence="1">Multi-pass membrane protein</topology>
    </subcellularLocation>
</comment>
<evidence type="ECO:0000313" key="9">
    <source>
        <dbReference type="EMBL" id="JAS27979.1"/>
    </source>
</evidence>
<keyword evidence="2 6" id="KW-0812">Transmembrane</keyword>
<evidence type="ECO:0000259" key="7">
    <source>
        <dbReference type="Pfam" id="PF24456"/>
    </source>
</evidence>
<evidence type="ECO:0000256" key="5">
    <source>
        <dbReference type="SAM" id="MobiDB-lite"/>
    </source>
</evidence>
<organism evidence="9">
    <name type="scientific">Clastoptera arizonana</name>
    <name type="common">Arizona spittle bug</name>
    <dbReference type="NCBI Taxonomy" id="38151"/>
    <lineage>
        <taxon>Eukaryota</taxon>
        <taxon>Metazoa</taxon>
        <taxon>Ecdysozoa</taxon>
        <taxon>Arthropoda</taxon>
        <taxon>Hexapoda</taxon>
        <taxon>Insecta</taxon>
        <taxon>Pterygota</taxon>
        <taxon>Neoptera</taxon>
        <taxon>Paraneoptera</taxon>
        <taxon>Hemiptera</taxon>
        <taxon>Auchenorrhyncha</taxon>
        <taxon>Cercopoidea</taxon>
        <taxon>Clastopteridae</taxon>
        <taxon>Clastoptera</taxon>
    </lineage>
</organism>